<organism evidence="3 4">
    <name type="scientific">Wickerhamomyces mucosus</name>
    <dbReference type="NCBI Taxonomy" id="1378264"/>
    <lineage>
        <taxon>Eukaryota</taxon>
        <taxon>Fungi</taxon>
        <taxon>Dikarya</taxon>
        <taxon>Ascomycota</taxon>
        <taxon>Saccharomycotina</taxon>
        <taxon>Saccharomycetes</taxon>
        <taxon>Phaffomycetales</taxon>
        <taxon>Wickerhamomycetaceae</taxon>
        <taxon>Wickerhamomyces</taxon>
    </lineage>
</organism>
<gene>
    <name evidence="3" type="ORF">WICMUC_004381</name>
</gene>
<protein>
    <submittedName>
        <fullName evidence="3">Uncharacterized protein</fullName>
    </submittedName>
</protein>
<feature type="region of interest" description="Disordered" evidence="2">
    <location>
        <begin position="138"/>
        <end position="172"/>
    </location>
</feature>
<feature type="compositionally biased region" description="Basic and acidic residues" evidence="2">
    <location>
        <begin position="357"/>
        <end position="367"/>
    </location>
</feature>
<dbReference type="Proteomes" id="UP000769528">
    <property type="component" value="Unassembled WGS sequence"/>
</dbReference>
<comment type="caution">
    <text evidence="3">The sequence shown here is derived from an EMBL/GenBank/DDBJ whole genome shotgun (WGS) entry which is preliminary data.</text>
</comment>
<dbReference type="OrthoDB" id="2587563at2759"/>
<keyword evidence="1" id="KW-0175">Coiled coil</keyword>
<evidence type="ECO:0000313" key="4">
    <source>
        <dbReference type="Proteomes" id="UP000769528"/>
    </source>
</evidence>
<sequence length="432" mass="48794">MVVQKLLPSNSTSKDKRLRDSQKNLNSMAFEFPISSELRELLKANKDNINNLKIIVKNGSLSLKVIHSDEPKQSLIKLKAKDRLETSPKIDIFKQFTSTILKNIGTISSVLIEDSSITMPSGPKAEVKIKSPIISSIPSTPVATSRTNTPRSSSNSNGTTSTSAPPSINRPKPKPQLYKKFLKLLVLGPHTLREISSKLKISTPEVSSIIDSLGQVYKSNTLKLQYLKPVKQTSEDLYVLKFQNYQDLKIKELNLNDKELEIIVSNCKIVIDHLNLESNNPLRIQIDEIDKKIEQQHSTSLSSSKVTPSNTPITAQTPLPQSKSTSKPTQSHGIVSNYRSTNNKSSTSPVKLTNRSSNEHKRKFEGTGDDYFKDLAQRFKTKYKEYENLYKSLNHRNESNSNQKELEKLFEMHRTLENWKSQLWKSVNGTKT</sequence>
<feature type="region of interest" description="Disordered" evidence="2">
    <location>
        <begin position="295"/>
        <end position="367"/>
    </location>
</feature>
<feature type="compositionally biased region" description="Polar residues" evidence="2">
    <location>
        <begin position="312"/>
        <end position="356"/>
    </location>
</feature>
<name>A0A9P8TAU3_9ASCO</name>
<reference evidence="3" key="2">
    <citation type="submission" date="2021-01" db="EMBL/GenBank/DDBJ databases">
        <authorList>
            <person name="Schikora-Tamarit M.A."/>
        </authorList>
    </citation>
    <scope>NUCLEOTIDE SEQUENCE</scope>
    <source>
        <strain evidence="3">CBS6341</strain>
    </source>
</reference>
<feature type="coiled-coil region" evidence="1">
    <location>
        <begin position="376"/>
        <end position="403"/>
    </location>
</feature>
<proteinExistence type="predicted"/>
<feature type="compositionally biased region" description="Low complexity" evidence="2">
    <location>
        <begin position="138"/>
        <end position="167"/>
    </location>
</feature>
<evidence type="ECO:0000313" key="3">
    <source>
        <dbReference type="EMBL" id="KAH3672286.1"/>
    </source>
</evidence>
<dbReference type="AlphaFoldDB" id="A0A9P8TAU3"/>
<dbReference type="EMBL" id="JAEUBF010001168">
    <property type="protein sequence ID" value="KAH3672286.1"/>
    <property type="molecule type" value="Genomic_DNA"/>
</dbReference>
<reference evidence="3" key="1">
    <citation type="journal article" date="2021" name="Open Biol.">
        <title>Shared evolutionary footprints suggest mitochondrial oxidative damage underlies multiple complex I losses in fungi.</title>
        <authorList>
            <person name="Schikora-Tamarit M.A."/>
            <person name="Marcet-Houben M."/>
            <person name="Nosek J."/>
            <person name="Gabaldon T."/>
        </authorList>
    </citation>
    <scope>NUCLEOTIDE SEQUENCE</scope>
    <source>
        <strain evidence="3">CBS6341</strain>
    </source>
</reference>
<feature type="region of interest" description="Disordered" evidence="2">
    <location>
        <begin position="1"/>
        <end position="20"/>
    </location>
</feature>
<feature type="compositionally biased region" description="Low complexity" evidence="2">
    <location>
        <begin position="298"/>
        <end position="311"/>
    </location>
</feature>
<evidence type="ECO:0000256" key="1">
    <source>
        <dbReference type="SAM" id="Coils"/>
    </source>
</evidence>
<accession>A0A9P8TAU3</accession>
<evidence type="ECO:0000256" key="2">
    <source>
        <dbReference type="SAM" id="MobiDB-lite"/>
    </source>
</evidence>
<keyword evidence="4" id="KW-1185">Reference proteome</keyword>